<dbReference type="PATRIC" id="fig|817.53.peg.3355"/>
<reference evidence="1" key="1">
    <citation type="book" date="2014" name="THE 24TH EUROPEAN CONGRESS OF CLINICAL MICROBIOLOGY AND INFECTIOUS DISEASES" publisher="ECCMID 2014" city="Barcelona, Spain">
        <title>Identification of resistance genes in three multidrug-resistant Bacteroides fragilis isolates by whole genome sequencing.</title>
        <editorList>
            <person name="Unknown"/>
            <person name="A."/>
        </editorList>
        <authorList>
            <person name="Sydenham T.V."/>
            <person name="Hasman H."/>
            <person name="Wang M."/>
            <person name="Soki J."/>
            <person name="Nagy E."/>
            <person name="Justesen U.S."/>
        </authorList>
    </citation>
    <scope>NUCLEOTIDE SEQUENCE</scope>
    <source>
        <strain evidence="1">DCMOUH0018B</strain>
    </source>
</reference>
<evidence type="ECO:0000313" key="2">
    <source>
        <dbReference type="EMBL" id="RHH09765.1"/>
    </source>
</evidence>
<organism evidence="1">
    <name type="scientific">Bacteroides fragilis</name>
    <dbReference type="NCBI Taxonomy" id="817"/>
    <lineage>
        <taxon>Bacteria</taxon>
        <taxon>Pseudomonadati</taxon>
        <taxon>Bacteroidota</taxon>
        <taxon>Bacteroidia</taxon>
        <taxon>Bacteroidales</taxon>
        <taxon>Bacteroidaceae</taxon>
        <taxon>Bacteroides</taxon>
    </lineage>
</organism>
<dbReference type="EMBL" id="JMZZ02000203">
    <property type="protein sequence ID" value="KFX73751.1"/>
    <property type="molecule type" value="Genomic_DNA"/>
</dbReference>
<sequence>MSYDEFLRFIFPDGMFDYFKLSDFQEKPDRVEIYFEEKNIHPTEYTTDKLESKGFYEQVRMHDYPMRGRTCLLFIKKRRWFNHRTGKYVSRNWKLVAEGTQITTEFASFLKALDRLSSSKH</sequence>
<reference evidence="2 3" key="3">
    <citation type="submission" date="2018-08" db="EMBL/GenBank/DDBJ databases">
        <title>A genome reference for cultivated species of the human gut microbiota.</title>
        <authorList>
            <person name="Zou Y."/>
            <person name="Xue W."/>
            <person name="Luo G."/>
        </authorList>
    </citation>
    <scope>NUCLEOTIDE SEQUENCE [LARGE SCALE GENOMIC DNA]</scope>
    <source>
        <strain evidence="2 3">AM18-6</strain>
    </source>
</reference>
<proteinExistence type="predicted"/>
<name>A0A0I9S7Y2_BACFG</name>
<protein>
    <submittedName>
        <fullName evidence="1">Transposase</fullName>
    </submittedName>
</protein>
<accession>A0A0I9S7Y2</accession>
<evidence type="ECO:0000313" key="1">
    <source>
        <dbReference type="EMBL" id="KFX73751.1"/>
    </source>
</evidence>
<dbReference type="AlphaFoldDB" id="A0A0I9S7Y2"/>
<dbReference type="RefSeq" id="WP_044301229.1">
    <property type="nucleotide sequence ID" value="NZ_CABJEQ010000004.1"/>
</dbReference>
<dbReference type="EMBL" id="QRJE01000022">
    <property type="protein sequence ID" value="RHH09765.1"/>
    <property type="molecule type" value="Genomic_DNA"/>
</dbReference>
<gene>
    <name evidence="2" type="ORF">DW228_14475</name>
    <name evidence="1" type="ORF">EE52_0216260</name>
</gene>
<comment type="caution">
    <text evidence="1">The sequence shown here is derived from an EMBL/GenBank/DDBJ whole genome shotgun (WGS) entry which is preliminary data.</text>
</comment>
<evidence type="ECO:0000313" key="3">
    <source>
        <dbReference type="Proteomes" id="UP000266644"/>
    </source>
</evidence>
<reference evidence="1" key="2">
    <citation type="submission" date="2014-07" db="EMBL/GenBank/DDBJ databases">
        <title>Genetics and epidemiology of antimicrobial resistance in B. fragilis group.</title>
        <authorList>
            <person name="Sydenham T.V."/>
            <person name="Hasman H."/>
            <person name="Kemp M."/>
            <person name="Justesen U.S."/>
        </authorList>
    </citation>
    <scope>NUCLEOTIDE SEQUENCE [LARGE SCALE GENOMIC DNA]</scope>
    <source>
        <strain evidence="1">DCMOUH0018B</strain>
    </source>
</reference>
<dbReference type="Proteomes" id="UP000266644">
    <property type="component" value="Unassembled WGS sequence"/>
</dbReference>